<dbReference type="InterPro" id="IPR006665">
    <property type="entry name" value="OmpA-like"/>
</dbReference>
<name>R9GTJ1_9SPHI</name>
<gene>
    <name evidence="6" type="ORF">ADIARSV_1820</name>
</gene>
<dbReference type="InterPro" id="IPR050330">
    <property type="entry name" value="Bact_OuterMem_StrucFunc"/>
</dbReference>
<dbReference type="eggNOG" id="COG2885">
    <property type="taxonomic scope" value="Bacteria"/>
</dbReference>
<dbReference type="OrthoDB" id="9782229at2"/>
<protein>
    <submittedName>
        <fullName evidence="6">Outer membrane protein OprF</fullName>
    </submittedName>
</protein>
<keyword evidence="7" id="KW-1185">Reference proteome</keyword>
<dbReference type="Gene3D" id="3.30.1330.60">
    <property type="entry name" value="OmpA-like domain"/>
    <property type="match status" value="1"/>
</dbReference>
<dbReference type="PANTHER" id="PTHR30329">
    <property type="entry name" value="STATOR ELEMENT OF FLAGELLAR MOTOR COMPLEX"/>
    <property type="match status" value="1"/>
</dbReference>
<comment type="subcellular location">
    <subcellularLocation>
        <location evidence="1">Cell outer membrane</location>
    </subcellularLocation>
</comment>
<sequence>MIKNTWILVLIVAFGSFSSCKSKKALVSMPVSTSSSDSDAEYDAYRNKLPDTKIDRVQSGLKVTFDSEILFPINSSYLTEPAKAKLSSLLEMIKQKGHTNLSIEGHTDKTGPPDYNKWLSEKRALSVKAFAVSLGLSDVAISTVGYGDTKPVADNSTPEGRAKNRRVEIIISKAK</sequence>
<evidence type="ECO:0000256" key="2">
    <source>
        <dbReference type="ARBA" id="ARBA00023136"/>
    </source>
</evidence>
<dbReference type="SUPFAM" id="SSF103088">
    <property type="entry name" value="OmpA-like"/>
    <property type="match status" value="1"/>
</dbReference>
<keyword evidence="3" id="KW-0998">Cell outer membrane</keyword>
<dbReference type="PROSITE" id="PS51123">
    <property type="entry name" value="OMPA_2"/>
    <property type="match status" value="1"/>
</dbReference>
<organism evidence="6 7">
    <name type="scientific">Arcticibacter svalbardensis MN12-7</name>
    <dbReference type="NCBI Taxonomy" id="1150600"/>
    <lineage>
        <taxon>Bacteria</taxon>
        <taxon>Pseudomonadati</taxon>
        <taxon>Bacteroidota</taxon>
        <taxon>Sphingobacteriia</taxon>
        <taxon>Sphingobacteriales</taxon>
        <taxon>Sphingobacteriaceae</taxon>
        <taxon>Arcticibacter</taxon>
    </lineage>
</organism>
<evidence type="ECO:0000313" key="7">
    <source>
        <dbReference type="Proteomes" id="UP000014174"/>
    </source>
</evidence>
<dbReference type="InterPro" id="IPR036737">
    <property type="entry name" value="OmpA-like_sf"/>
</dbReference>
<dbReference type="RefSeq" id="WP_016195056.1">
    <property type="nucleotide sequence ID" value="NZ_AQPN01000069.1"/>
</dbReference>
<proteinExistence type="predicted"/>
<feature type="domain" description="OmpA-like" evidence="5">
    <location>
        <begin position="58"/>
        <end position="175"/>
    </location>
</feature>
<dbReference type="PRINTS" id="PR01021">
    <property type="entry name" value="OMPADOMAIN"/>
</dbReference>
<dbReference type="STRING" id="1150600.ADIARSV_1820"/>
<keyword evidence="2 4" id="KW-0472">Membrane</keyword>
<evidence type="ECO:0000259" key="5">
    <source>
        <dbReference type="PROSITE" id="PS51123"/>
    </source>
</evidence>
<dbReference type="PANTHER" id="PTHR30329:SF21">
    <property type="entry name" value="LIPOPROTEIN YIAD-RELATED"/>
    <property type="match status" value="1"/>
</dbReference>
<dbReference type="GO" id="GO:0009279">
    <property type="term" value="C:cell outer membrane"/>
    <property type="evidence" value="ECO:0007669"/>
    <property type="project" value="UniProtKB-SubCell"/>
</dbReference>
<dbReference type="InterPro" id="IPR006664">
    <property type="entry name" value="OMP_bac"/>
</dbReference>
<dbReference type="EMBL" id="AQPN01000069">
    <property type="protein sequence ID" value="EOR95036.1"/>
    <property type="molecule type" value="Genomic_DNA"/>
</dbReference>
<evidence type="ECO:0000256" key="1">
    <source>
        <dbReference type="ARBA" id="ARBA00004442"/>
    </source>
</evidence>
<dbReference type="Proteomes" id="UP000014174">
    <property type="component" value="Unassembled WGS sequence"/>
</dbReference>
<reference evidence="6 7" key="1">
    <citation type="journal article" date="2013" name="Genome Announc.">
        <title>Draft Genome Sequence of Arcticibacter svalbardensis Strain MN12-7T, a Member of the Family Sphingobacteriaceae Isolated from an Arctic Soil Sample.</title>
        <authorList>
            <person name="Shivaji S."/>
            <person name="Ara S."/>
            <person name="Prasad S."/>
            <person name="Manasa B.P."/>
            <person name="Begum Z."/>
            <person name="Singh A."/>
            <person name="Kumar Pinnaka A."/>
        </authorList>
    </citation>
    <scope>NUCLEOTIDE SEQUENCE [LARGE SCALE GENOMIC DNA]</scope>
    <source>
        <strain evidence="6 7">MN12-7</strain>
    </source>
</reference>
<dbReference type="AlphaFoldDB" id="R9GTJ1"/>
<evidence type="ECO:0000256" key="3">
    <source>
        <dbReference type="ARBA" id="ARBA00023237"/>
    </source>
</evidence>
<comment type="caution">
    <text evidence="6">The sequence shown here is derived from an EMBL/GenBank/DDBJ whole genome shotgun (WGS) entry which is preliminary data.</text>
</comment>
<dbReference type="PRINTS" id="PR01023">
    <property type="entry name" value="NAFLGMOTY"/>
</dbReference>
<dbReference type="PROSITE" id="PS51257">
    <property type="entry name" value="PROKAR_LIPOPROTEIN"/>
    <property type="match status" value="1"/>
</dbReference>
<dbReference type="Pfam" id="PF00691">
    <property type="entry name" value="OmpA"/>
    <property type="match status" value="1"/>
</dbReference>
<accession>R9GTJ1</accession>
<evidence type="ECO:0000313" key="6">
    <source>
        <dbReference type="EMBL" id="EOR95036.1"/>
    </source>
</evidence>
<dbReference type="CDD" id="cd07185">
    <property type="entry name" value="OmpA_C-like"/>
    <property type="match status" value="1"/>
</dbReference>
<evidence type="ECO:0000256" key="4">
    <source>
        <dbReference type="PROSITE-ProRule" id="PRU00473"/>
    </source>
</evidence>